<organism evidence="1 2">
    <name type="scientific">Cryptosporidium xiaoi</name>
    <dbReference type="NCBI Taxonomy" id="659607"/>
    <lineage>
        <taxon>Eukaryota</taxon>
        <taxon>Sar</taxon>
        <taxon>Alveolata</taxon>
        <taxon>Apicomplexa</taxon>
        <taxon>Conoidasida</taxon>
        <taxon>Coccidia</taxon>
        <taxon>Eucoccidiorida</taxon>
        <taxon>Eimeriorina</taxon>
        <taxon>Cryptosporidiidae</taxon>
        <taxon>Cryptosporidium</taxon>
    </lineage>
</organism>
<reference evidence="1 2" key="1">
    <citation type="submission" date="2023-10" db="EMBL/GenBank/DDBJ databases">
        <title>Comparative genomics analysis reveals potential genetic determinants of host preference in Cryptosporidium xiaoi.</title>
        <authorList>
            <person name="Xiao L."/>
            <person name="Li J."/>
        </authorList>
    </citation>
    <scope>NUCLEOTIDE SEQUENCE [LARGE SCALE GENOMIC DNA]</scope>
    <source>
        <strain evidence="1 2">52996</strain>
    </source>
</reference>
<sequence>MSQDKWFVTRFSEYKVKRNTNINNIANILEDETQSNYFDIPDDVERNTLYMCYELYSTFDYDGKGYIPLKLLEEWSKTRNELLQKSTKVNTNKYDRYKSAIQRMCNSIETYKNRYLSKRDINVKDDTKQKNEEDNVINEDDTIFITISEFINFCAPIFDEISSFEVKGKSKSHAKTDSIHFKTSTETNIALTNYFGTVTNIPPNGEFTPLSSSPSSYLEPTCNNVMKGVSIPMHNPVLYITDSNLYHNSLWNPCKEGKIASLLTWGKDIDDIQRINDKI</sequence>
<evidence type="ECO:0000313" key="1">
    <source>
        <dbReference type="EMBL" id="KAK6588642.1"/>
    </source>
</evidence>
<keyword evidence="2" id="KW-1185">Reference proteome</keyword>
<protein>
    <recommendedName>
        <fullName evidence="3">EF-hand domain-containing protein</fullName>
    </recommendedName>
</protein>
<evidence type="ECO:0008006" key="3">
    <source>
        <dbReference type="Google" id="ProtNLM"/>
    </source>
</evidence>
<accession>A0AAV9XXL8</accession>
<dbReference type="AlphaFoldDB" id="A0AAV9XXL8"/>
<proteinExistence type="predicted"/>
<name>A0AAV9XXL8_9CRYT</name>
<evidence type="ECO:0000313" key="2">
    <source>
        <dbReference type="Proteomes" id="UP001311799"/>
    </source>
</evidence>
<dbReference type="EMBL" id="JAWDEY010000031">
    <property type="protein sequence ID" value="KAK6588642.1"/>
    <property type="molecule type" value="Genomic_DNA"/>
</dbReference>
<gene>
    <name evidence="1" type="ORF">RS030_3464</name>
</gene>
<dbReference type="Proteomes" id="UP001311799">
    <property type="component" value="Unassembled WGS sequence"/>
</dbReference>
<comment type="caution">
    <text evidence="1">The sequence shown here is derived from an EMBL/GenBank/DDBJ whole genome shotgun (WGS) entry which is preliminary data.</text>
</comment>